<reference evidence="1 2" key="1">
    <citation type="journal article" date="2020" name="Nat. Food">
        <title>A phased Vanilla planifolia genome enables genetic improvement of flavour and production.</title>
        <authorList>
            <person name="Hasing T."/>
            <person name="Tang H."/>
            <person name="Brym M."/>
            <person name="Khazi F."/>
            <person name="Huang T."/>
            <person name="Chambers A.H."/>
        </authorList>
    </citation>
    <scope>NUCLEOTIDE SEQUENCE [LARGE SCALE GENOMIC DNA]</scope>
    <source>
        <tissue evidence="1">Leaf</tissue>
    </source>
</reference>
<sequence length="49" mass="5603">MDTCGSVYCAWAPSLQMLPGRELWRSSPDQLGKIKRLIKRQTPQPMPMV</sequence>
<organism evidence="1 2">
    <name type="scientific">Vanilla planifolia</name>
    <name type="common">Vanilla</name>
    <dbReference type="NCBI Taxonomy" id="51239"/>
    <lineage>
        <taxon>Eukaryota</taxon>
        <taxon>Viridiplantae</taxon>
        <taxon>Streptophyta</taxon>
        <taxon>Embryophyta</taxon>
        <taxon>Tracheophyta</taxon>
        <taxon>Spermatophyta</taxon>
        <taxon>Magnoliopsida</taxon>
        <taxon>Liliopsida</taxon>
        <taxon>Asparagales</taxon>
        <taxon>Orchidaceae</taxon>
        <taxon>Vanilloideae</taxon>
        <taxon>Vanilleae</taxon>
        <taxon>Vanilla</taxon>
    </lineage>
</organism>
<dbReference type="OrthoDB" id="1647165at2759"/>
<protein>
    <submittedName>
        <fullName evidence="1">Uncharacterized protein</fullName>
    </submittedName>
</protein>
<dbReference type="AlphaFoldDB" id="A0A835VH75"/>
<dbReference type="Proteomes" id="UP000636800">
    <property type="component" value="Chromosome 1"/>
</dbReference>
<keyword evidence="2" id="KW-1185">Reference proteome</keyword>
<evidence type="ECO:0000313" key="2">
    <source>
        <dbReference type="Proteomes" id="UP000636800"/>
    </source>
</evidence>
<comment type="caution">
    <text evidence="1">The sequence shown here is derived from an EMBL/GenBank/DDBJ whole genome shotgun (WGS) entry which is preliminary data.</text>
</comment>
<proteinExistence type="predicted"/>
<name>A0A835VH75_VANPL</name>
<gene>
    <name evidence="1" type="ORF">HPP92_001724</name>
</gene>
<dbReference type="EMBL" id="JADCNL010000001">
    <property type="protein sequence ID" value="KAG0497033.1"/>
    <property type="molecule type" value="Genomic_DNA"/>
</dbReference>
<accession>A0A835VH75</accession>
<evidence type="ECO:0000313" key="1">
    <source>
        <dbReference type="EMBL" id="KAG0497033.1"/>
    </source>
</evidence>